<name>A0ABU0V017_ACIBI</name>
<protein>
    <submittedName>
        <fullName evidence="1">Uncharacterized protein</fullName>
    </submittedName>
</protein>
<evidence type="ECO:0000313" key="2">
    <source>
        <dbReference type="Proteomes" id="UP001233360"/>
    </source>
</evidence>
<dbReference type="EMBL" id="JAUTBK010000002">
    <property type="protein sequence ID" value="MDQ1210151.1"/>
    <property type="molecule type" value="Genomic_DNA"/>
</dbReference>
<reference evidence="1 2" key="1">
    <citation type="submission" date="2023-07" db="EMBL/GenBank/DDBJ databases">
        <title>Functional and genomic diversity of the sorghum phyllosphere microbiome.</title>
        <authorList>
            <person name="Shade A."/>
        </authorList>
    </citation>
    <scope>NUCLEOTIDE SEQUENCE [LARGE SCALE GENOMIC DNA]</scope>
    <source>
        <strain evidence="1 2">SORGH_AS_0887</strain>
    </source>
</reference>
<organism evidence="1 2">
    <name type="scientific">Acinetobacter baylyi</name>
    <dbReference type="NCBI Taxonomy" id="202950"/>
    <lineage>
        <taxon>Bacteria</taxon>
        <taxon>Pseudomonadati</taxon>
        <taxon>Pseudomonadota</taxon>
        <taxon>Gammaproteobacteria</taxon>
        <taxon>Moraxellales</taxon>
        <taxon>Moraxellaceae</taxon>
        <taxon>Acinetobacter</taxon>
    </lineage>
</organism>
<proteinExistence type="predicted"/>
<keyword evidence="2" id="KW-1185">Reference proteome</keyword>
<gene>
    <name evidence="1" type="ORF">QE380_003074</name>
</gene>
<comment type="caution">
    <text evidence="1">The sequence shown here is derived from an EMBL/GenBank/DDBJ whole genome shotgun (WGS) entry which is preliminary data.</text>
</comment>
<accession>A0ABU0V017</accession>
<dbReference type="Proteomes" id="UP001233360">
    <property type="component" value="Unassembled WGS sequence"/>
</dbReference>
<evidence type="ECO:0000313" key="1">
    <source>
        <dbReference type="EMBL" id="MDQ1210151.1"/>
    </source>
</evidence>
<sequence>MKISNIFLLFLMGIGFQNIYMQKIDIMSGVHI</sequence>